<dbReference type="Pfam" id="PF04412">
    <property type="entry name" value="AcnX"/>
    <property type="match status" value="1"/>
</dbReference>
<evidence type="ECO:0000259" key="4">
    <source>
        <dbReference type="Pfam" id="PF04412"/>
    </source>
</evidence>
<comment type="caution">
    <text evidence="5">The sequence shown here is derived from an EMBL/GenBank/DDBJ whole genome shotgun (WGS) entry which is preliminary data.</text>
</comment>
<organism evidence="5 6">
    <name type="scientific">Lasiodiplodia theobromae</name>
    <dbReference type="NCBI Taxonomy" id="45133"/>
    <lineage>
        <taxon>Eukaryota</taxon>
        <taxon>Fungi</taxon>
        <taxon>Dikarya</taxon>
        <taxon>Ascomycota</taxon>
        <taxon>Pezizomycotina</taxon>
        <taxon>Dothideomycetes</taxon>
        <taxon>Dothideomycetes incertae sedis</taxon>
        <taxon>Botryosphaeriales</taxon>
        <taxon>Botryosphaeriaceae</taxon>
        <taxon>Lasiodiplodia</taxon>
    </lineage>
</organism>
<evidence type="ECO:0000259" key="3">
    <source>
        <dbReference type="Pfam" id="PF01989"/>
    </source>
</evidence>
<evidence type="ECO:0000313" key="5">
    <source>
        <dbReference type="EMBL" id="KAB2580342.1"/>
    </source>
</evidence>
<keyword evidence="1" id="KW-0408">Iron</keyword>
<dbReference type="Gene3D" id="3.50.30.10">
    <property type="entry name" value="Phosphohistidine domain"/>
    <property type="match status" value="1"/>
</dbReference>
<dbReference type="PANTHER" id="PTHR36577:SF3">
    <property type="entry name" value="DUF521 DOMAIN PROTEIN (AFU_ORTHOLOGUE AFUA_6G00490)"/>
    <property type="match status" value="1"/>
</dbReference>
<dbReference type="CDD" id="cd01356">
    <property type="entry name" value="AcnX_swivel"/>
    <property type="match status" value="1"/>
</dbReference>
<keyword evidence="2" id="KW-0456">Lyase</keyword>
<reference evidence="5 6" key="1">
    <citation type="journal article" date="2019" name="Sci. Rep.">
        <title>A multi-omics analysis of the grapevine pathogen Lasiodiplodia theobromae reveals that temperature affects the expression of virulence- and pathogenicity-related genes.</title>
        <authorList>
            <person name="Felix C."/>
            <person name="Meneses R."/>
            <person name="Goncalves M.F.M."/>
            <person name="Tilleman L."/>
            <person name="Duarte A.S."/>
            <person name="Jorrin-Novo J.V."/>
            <person name="Van de Peer Y."/>
            <person name="Deforce D."/>
            <person name="Van Nieuwerburgh F."/>
            <person name="Esteves A.C."/>
            <person name="Alves A."/>
        </authorList>
    </citation>
    <scope>NUCLEOTIDE SEQUENCE [LARGE SCALE GENOMIC DNA]</scope>
    <source>
        <strain evidence="5 6">LA-SOL3</strain>
    </source>
</reference>
<dbReference type="InterPro" id="IPR002840">
    <property type="entry name" value="PMDh-S-like_dom"/>
</dbReference>
<dbReference type="GO" id="GO:0016829">
    <property type="term" value="F:lyase activity"/>
    <property type="evidence" value="ECO:0007669"/>
    <property type="project" value="UniProtKB-KW"/>
</dbReference>
<dbReference type="CDD" id="cd01355">
    <property type="entry name" value="AcnX"/>
    <property type="match status" value="1"/>
</dbReference>
<keyword evidence="6" id="KW-1185">Reference proteome</keyword>
<dbReference type="AlphaFoldDB" id="A0A5N5DTR1"/>
<evidence type="ECO:0000256" key="1">
    <source>
        <dbReference type="ARBA" id="ARBA00023004"/>
    </source>
</evidence>
<protein>
    <recommendedName>
        <fullName evidence="7">DUF521 domain protein</fullName>
    </recommendedName>
</protein>
<dbReference type="Pfam" id="PF01989">
    <property type="entry name" value="AcnX_swivel_put"/>
    <property type="match status" value="1"/>
</dbReference>
<evidence type="ECO:0008006" key="7">
    <source>
        <dbReference type="Google" id="ProtNLM"/>
    </source>
</evidence>
<dbReference type="InterPro" id="IPR007506">
    <property type="entry name" value="PMDh-L-like_dom"/>
</dbReference>
<accession>A0A5N5DTR1</accession>
<gene>
    <name evidence="5" type="ORF">DBV05_g1167</name>
</gene>
<feature type="domain" description="Phosphomevalonate dehydratase large subunit-like" evidence="4">
    <location>
        <begin position="172"/>
        <end position="594"/>
    </location>
</feature>
<feature type="domain" description="Phosphomevalonate dehydratase small subunit-like" evidence="3">
    <location>
        <begin position="38"/>
        <end position="122"/>
    </location>
</feature>
<dbReference type="InterPro" id="IPR012047">
    <property type="entry name" value="AcnX"/>
</dbReference>
<dbReference type="SUPFAM" id="SSF52016">
    <property type="entry name" value="LeuD/IlvD-like"/>
    <property type="match status" value="1"/>
</dbReference>
<dbReference type="OrthoDB" id="2594507at2759"/>
<evidence type="ECO:0000256" key="2">
    <source>
        <dbReference type="ARBA" id="ARBA00023239"/>
    </source>
</evidence>
<dbReference type="EMBL" id="VCHE01000004">
    <property type="protein sequence ID" value="KAB2580342.1"/>
    <property type="molecule type" value="Genomic_DNA"/>
</dbReference>
<name>A0A5N5DTR1_9PEZI</name>
<dbReference type="PIRSF" id="PIRSF036630">
    <property type="entry name" value="UCP036630"/>
    <property type="match status" value="1"/>
</dbReference>
<proteinExistence type="predicted"/>
<dbReference type="PANTHER" id="PTHR36577">
    <property type="entry name" value="DUF521 DOMAIN PROTEIN (AFU_ORTHOLOGUE AFUA_6G00490)"/>
    <property type="match status" value="1"/>
</dbReference>
<dbReference type="Proteomes" id="UP000325902">
    <property type="component" value="Unassembled WGS sequence"/>
</dbReference>
<sequence>MGSVGINAAPLPNGLTVHGTAYVSGNASGDVVASDVELSFWGGVDPQTGEVIDRHHPLSGKSLKDSILVIPGGRGSCSGSGVMLQLLLNNMGPKAILFERREDILTLGVVVAEELFGKSIPVITLSSTDFRSALSASYLYVDGTRVSTQARNPALVKDGSEASPAPSAAAAIKLTPTDQAFLSGSHGAAARAAMRIILRMASLQGARELLDVTRVHIDGCVYTGPASLAFAEKLRAWGAKVVVPTTLNSISVDQRRWRRVHGVPPALGEPAERLGAAYTDMGARPTFTCAPYLLGSDVGGGGNGDDREPSPPRLGEQVAWAESNAVVYANSVLGARTMKYPDYLDVAIALTGRAPRAGPHVETNRRAEICVRVPEVQNLKKDVVDDSFWPILGYCVGGVAANRIPVVAGLADLAPSNDNLKAFGAAFATSSSAPMFHMVGVTPEAPTLEAAVGEDREVPAVDLELRELRRAWDTLNSADAGQPVDLVSLGNPHFSLHEIKKLAQLCRGRTKHERVAVVVTCGRSTHGLASQAGLVAELEQFGVQFVTDTCWCMIQEPVVPHVAKLIMTNSGKYAHYGPGLTGRRFYFSSLASCVSAACEGFYSGEYPPWMSPFT</sequence>
<evidence type="ECO:0000313" key="6">
    <source>
        <dbReference type="Proteomes" id="UP000325902"/>
    </source>
</evidence>